<feature type="compositionally biased region" description="Basic and acidic residues" evidence="6">
    <location>
        <begin position="10"/>
        <end position="40"/>
    </location>
</feature>
<reference evidence="8" key="1">
    <citation type="submission" date="2020-05" db="EMBL/GenBank/DDBJ databases">
        <title>Phylogenomic resolution of chytrid fungi.</title>
        <authorList>
            <person name="Stajich J.E."/>
            <person name="Amses K."/>
            <person name="Simmons R."/>
            <person name="Seto K."/>
            <person name="Myers J."/>
            <person name="Bonds A."/>
            <person name="Quandt C.A."/>
            <person name="Barry K."/>
            <person name="Liu P."/>
            <person name="Grigoriev I."/>
            <person name="Longcore J.E."/>
            <person name="James T.Y."/>
        </authorList>
    </citation>
    <scope>NUCLEOTIDE SEQUENCE</scope>
    <source>
        <strain evidence="8">PLAUS21</strain>
    </source>
</reference>
<dbReference type="InterPro" id="IPR000195">
    <property type="entry name" value="Rab-GAP-TBC_dom"/>
</dbReference>
<dbReference type="SMART" id="SM00164">
    <property type="entry name" value="TBC"/>
    <property type="match status" value="1"/>
</dbReference>
<gene>
    <name evidence="8" type="ORF">HK103_005593</name>
</gene>
<organism evidence="8 9">
    <name type="scientific">Boothiomyces macroporosus</name>
    <dbReference type="NCBI Taxonomy" id="261099"/>
    <lineage>
        <taxon>Eukaryota</taxon>
        <taxon>Fungi</taxon>
        <taxon>Fungi incertae sedis</taxon>
        <taxon>Chytridiomycota</taxon>
        <taxon>Chytridiomycota incertae sedis</taxon>
        <taxon>Chytridiomycetes</taxon>
        <taxon>Rhizophydiales</taxon>
        <taxon>Terramycetaceae</taxon>
        <taxon>Boothiomyces</taxon>
    </lineage>
</organism>
<evidence type="ECO:0000256" key="1">
    <source>
        <dbReference type="ARBA" id="ARBA00004245"/>
    </source>
</evidence>
<comment type="subcellular location">
    <subcellularLocation>
        <location evidence="1">Cytoplasm</location>
        <location evidence="1">Cytoskeleton</location>
    </subcellularLocation>
</comment>
<dbReference type="FunFam" id="1.10.8.270:FF:000035">
    <property type="entry name" value="Cell cycle arrest protein BUB2"/>
    <property type="match status" value="1"/>
</dbReference>
<feature type="domain" description="Rab-GAP TBC" evidence="7">
    <location>
        <begin position="133"/>
        <end position="316"/>
    </location>
</feature>
<dbReference type="Pfam" id="PF00566">
    <property type="entry name" value="RabGAP-TBC"/>
    <property type="match status" value="1"/>
</dbReference>
<evidence type="ECO:0000259" key="7">
    <source>
        <dbReference type="PROSITE" id="PS50086"/>
    </source>
</evidence>
<feature type="compositionally biased region" description="Basic and acidic residues" evidence="6">
    <location>
        <begin position="57"/>
        <end position="88"/>
    </location>
</feature>
<comment type="similarity">
    <text evidence="5">Belongs to the BUB2 family.</text>
</comment>
<evidence type="ECO:0000256" key="3">
    <source>
        <dbReference type="ARBA" id="ARBA00023212"/>
    </source>
</evidence>
<dbReference type="GO" id="GO:0005856">
    <property type="term" value="C:cytoskeleton"/>
    <property type="evidence" value="ECO:0007669"/>
    <property type="project" value="UniProtKB-SubCell"/>
</dbReference>
<evidence type="ECO:0000256" key="4">
    <source>
        <dbReference type="ARBA" id="ARBA00023306"/>
    </source>
</evidence>
<evidence type="ECO:0000256" key="5">
    <source>
        <dbReference type="ARBA" id="ARBA00061049"/>
    </source>
</evidence>
<dbReference type="PANTHER" id="PTHR22957:SF263">
    <property type="entry name" value="MITOTIC CHECK POINT PROTEIN BUB2"/>
    <property type="match status" value="1"/>
</dbReference>
<evidence type="ECO:0000313" key="9">
    <source>
        <dbReference type="Proteomes" id="UP001210925"/>
    </source>
</evidence>
<keyword evidence="9" id="KW-1185">Reference proteome</keyword>
<dbReference type="Gene3D" id="1.10.8.270">
    <property type="entry name" value="putative rabgap domain of human tbc1 domain family member 14 like domains"/>
    <property type="match status" value="1"/>
</dbReference>
<keyword evidence="2" id="KW-0963">Cytoplasm</keyword>
<sequence length="385" mass="44430">MSKSSSTDSLNKEPKKKEMKGSSEALNKPEKKPAKPRESLSRLSNREPISLRPHAAKAREPKEITREQTQTKRDSIKKREPIKKEPVKKGGLVGKPKINLVEEYTKLLNSKNQTDRDLRISLKQIRLLILKHGIPTQLRASIWKILLGIYKIDALEYINLVNKGPSSYSDKIENDTFRTFSTDKSFTDQVSLAMLTRILNACVWKLEEHKSRFMTLSFTYVQAPFIYVMPELDAFYTFSTFIQHTCPLYVQPALEGVHLGVKMFDKLLYELDVELFNHLSSTPSTVYCFPWVMTFGACWKPLTEVLKLWDFYLAYGIHLNILAIIVILQDQRKELLSTKKFKIQVELNAEQVIKGIMGIVNKCPEDLYDLLCRHTYDPSCFDSIE</sequence>
<dbReference type="PROSITE" id="PS50086">
    <property type="entry name" value="TBC_RABGAP"/>
    <property type="match status" value="1"/>
</dbReference>
<evidence type="ECO:0000256" key="2">
    <source>
        <dbReference type="ARBA" id="ARBA00022490"/>
    </source>
</evidence>
<evidence type="ECO:0000256" key="6">
    <source>
        <dbReference type="SAM" id="MobiDB-lite"/>
    </source>
</evidence>
<protein>
    <recommendedName>
        <fullName evidence="7">Rab-GAP TBC domain-containing protein</fullName>
    </recommendedName>
</protein>
<dbReference type="Gene3D" id="1.10.10.750">
    <property type="entry name" value="Ypt/Rab-GAP domain of gyp1p, domain 1"/>
    <property type="match status" value="1"/>
</dbReference>
<accession>A0AAD5UF38</accession>
<name>A0AAD5UF38_9FUNG</name>
<dbReference type="SUPFAM" id="SSF47923">
    <property type="entry name" value="Ypt/Rab-GAP domain of gyp1p"/>
    <property type="match status" value="2"/>
</dbReference>
<dbReference type="AlphaFoldDB" id="A0AAD5UF38"/>
<evidence type="ECO:0000313" key="8">
    <source>
        <dbReference type="EMBL" id="KAJ3256338.1"/>
    </source>
</evidence>
<dbReference type="Gene3D" id="1.10.472.80">
    <property type="entry name" value="Ypt/Rab-GAP domain of gyp1p, domain 3"/>
    <property type="match status" value="1"/>
</dbReference>
<comment type="caution">
    <text evidence="8">The sequence shown here is derived from an EMBL/GenBank/DDBJ whole genome shotgun (WGS) entry which is preliminary data.</text>
</comment>
<keyword evidence="4" id="KW-0131">Cell cycle</keyword>
<dbReference type="PANTHER" id="PTHR22957">
    <property type="entry name" value="TBC1 DOMAIN FAMILY MEMBER GTPASE-ACTIVATING PROTEIN"/>
    <property type="match status" value="1"/>
</dbReference>
<dbReference type="InterPro" id="IPR035969">
    <property type="entry name" value="Rab-GAP_TBC_sf"/>
</dbReference>
<dbReference type="GO" id="GO:0005096">
    <property type="term" value="F:GTPase activator activity"/>
    <property type="evidence" value="ECO:0007669"/>
    <property type="project" value="TreeGrafter"/>
</dbReference>
<dbReference type="EMBL" id="JADGKB010000052">
    <property type="protein sequence ID" value="KAJ3256338.1"/>
    <property type="molecule type" value="Genomic_DNA"/>
</dbReference>
<feature type="region of interest" description="Disordered" evidence="6">
    <location>
        <begin position="1"/>
        <end position="89"/>
    </location>
</feature>
<proteinExistence type="inferred from homology"/>
<keyword evidence="3" id="KW-0206">Cytoskeleton</keyword>
<dbReference type="Proteomes" id="UP001210925">
    <property type="component" value="Unassembled WGS sequence"/>
</dbReference>